<protein>
    <submittedName>
        <fullName evidence="5">Glycosyltransferase</fullName>
    </submittedName>
</protein>
<dbReference type="RefSeq" id="WP_038609336.1">
    <property type="nucleotide sequence ID" value="NZ_CP009215.1"/>
</dbReference>
<dbReference type="OrthoDB" id="7665907at2"/>
<evidence type="ECO:0000256" key="1">
    <source>
        <dbReference type="ARBA" id="ARBA00006739"/>
    </source>
</evidence>
<dbReference type="InterPro" id="IPR050834">
    <property type="entry name" value="Glycosyltransf_2"/>
</dbReference>
<name>A0A077HIF6_9CORY</name>
<dbReference type="AlphaFoldDB" id="A0A077HIF6"/>
<organism evidence="5 6">
    <name type="scientific">Corynebacterium ureicelerivorans</name>
    <dbReference type="NCBI Taxonomy" id="401472"/>
    <lineage>
        <taxon>Bacteria</taxon>
        <taxon>Bacillati</taxon>
        <taxon>Actinomycetota</taxon>
        <taxon>Actinomycetes</taxon>
        <taxon>Mycobacteriales</taxon>
        <taxon>Corynebacteriaceae</taxon>
        <taxon>Corynebacterium</taxon>
    </lineage>
</organism>
<dbReference type="InterPro" id="IPR001173">
    <property type="entry name" value="Glyco_trans_2-like"/>
</dbReference>
<keyword evidence="3 5" id="KW-0808">Transferase</keyword>
<evidence type="ECO:0000256" key="3">
    <source>
        <dbReference type="ARBA" id="ARBA00022679"/>
    </source>
</evidence>
<proteinExistence type="inferred from homology"/>
<sequence>MASITALVTVYHGTNAHDLERALDSLRAQTRPADELVIVADGPVSEGVRKVVERQDARVIWLPENVGAGPASQAGLATIDSEYTARLDSDDAAKPARFARQLEYLEAHPEVGALGSAVEEFTETPGDTGKVRALPENPHAYAKINSPVNNPSVMLRTRAAVDVGGYKDVHFMEDYDLYARLIAGGWQVRNIPEALTDFQVTDAQFSRRTGREMLAAELRMQRNLVSYGLISRPRAAFNVAARSAYRALPTGLLRRVYAVLFHRGE</sequence>
<feature type="domain" description="Glycosyltransferase 2-like" evidence="4">
    <location>
        <begin position="8"/>
        <end position="133"/>
    </location>
</feature>
<accession>A0A077HIF6</accession>
<comment type="similarity">
    <text evidence="1">Belongs to the glycosyltransferase 2 family.</text>
</comment>
<keyword evidence="2" id="KW-0328">Glycosyltransferase</keyword>
<dbReference type="KEGG" id="cuv:CUREI_00870"/>
<dbReference type="PANTHER" id="PTHR43685:SF5">
    <property type="entry name" value="GLYCOSYLTRANSFERASE EPSE-RELATED"/>
    <property type="match status" value="1"/>
</dbReference>
<dbReference type="Pfam" id="PF00535">
    <property type="entry name" value="Glycos_transf_2"/>
    <property type="match status" value="1"/>
</dbReference>
<gene>
    <name evidence="5" type="ORF">CUREI_00870</name>
</gene>
<dbReference type="Gene3D" id="3.90.550.10">
    <property type="entry name" value="Spore Coat Polysaccharide Biosynthesis Protein SpsA, Chain A"/>
    <property type="match status" value="1"/>
</dbReference>
<dbReference type="Proteomes" id="UP000028939">
    <property type="component" value="Chromosome"/>
</dbReference>
<evidence type="ECO:0000313" key="5">
    <source>
        <dbReference type="EMBL" id="AIL96060.1"/>
    </source>
</evidence>
<evidence type="ECO:0000256" key="2">
    <source>
        <dbReference type="ARBA" id="ARBA00022676"/>
    </source>
</evidence>
<dbReference type="InterPro" id="IPR029044">
    <property type="entry name" value="Nucleotide-diphossugar_trans"/>
</dbReference>
<dbReference type="GO" id="GO:0016757">
    <property type="term" value="F:glycosyltransferase activity"/>
    <property type="evidence" value="ECO:0007669"/>
    <property type="project" value="UniProtKB-KW"/>
</dbReference>
<dbReference type="EMBL" id="CP009215">
    <property type="protein sequence ID" value="AIL96060.1"/>
    <property type="molecule type" value="Genomic_DNA"/>
</dbReference>
<dbReference type="STRING" id="401472.CUREI_00870"/>
<evidence type="ECO:0000313" key="6">
    <source>
        <dbReference type="Proteomes" id="UP000028939"/>
    </source>
</evidence>
<evidence type="ECO:0000259" key="4">
    <source>
        <dbReference type="Pfam" id="PF00535"/>
    </source>
</evidence>
<reference evidence="5 6" key="1">
    <citation type="submission" date="2014-08" db="EMBL/GenBank/DDBJ databases">
        <title>Complete genome sequence of Corynebacterium ureicelerivorans DSM 45051, a lipophilic and urea-splitting isolate from a blood culture of a septicaemia patient.</title>
        <authorList>
            <person name="Tippelt A."/>
            <person name="Albersmeier A."/>
            <person name="Brinkrolf K."/>
            <person name="Ruckert C."/>
            <person name="Tauch A."/>
        </authorList>
    </citation>
    <scope>NUCLEOTIDE SEQUENCE [LARGE SCALE GENOMIC DNA]</scope>
    <source>
        <strain evidence="5 6">IMMIB RIV-2301</strain>
    </source>
</reference>
<keyword evidence="6" id="KW-1185">Reference proteome</keyword>
<dbReference type="PANTHER" id="PTHR43685">
    <property type="entry name" value="GLYCOSYLTRANSFERASE"/>
    <property type="match status" value="1"/>
</dbReference>
<dbReference type="SUPFAM" id="SSF53448">
    <property type="entry name" value="Nucleotide-diphospho-sugar transferases"/>
    <property type="match status" value="1"/>
</dbReference>
<dbReference type="HOGENOM" id="CLU_025996_0_9_11"/>